<dbReference type="RefSeq" id="WP_010909768.1">
    <property type="nucleotide sequence ID" value="NZ_LZTH01000047.1"/>
</dbReference>
<dbReference type="Proteomes" id="UP000093748">
    <property type="component" value="Unassembled WGS sequence"/>
</dbReference>
<evidence type="ECO:0008006" key="4">
    <source>
        <dbReference type="Google" id="ProtNLM"/>
    </source>
</evidence>
<dbReference type="SUPFAM" id="SSF58113">
    <property type="entry name" value="Apolipoprotein A-I"/>
    <property type="match status" value="1"/>
</dbReference>
<keyword evidence="1" id="KW-1133">Transmembrane helix</keyword>
<dbReference type="OrthoDB" id="8421566at2"/>
<keyword evidence="1" id="KW-0472">Membrane</keyword>
<protein>
    <recommendedName>
        <fullName evidence="4">DUF883 domain-containing protein</fullName>
    </recommendedName>
</protein>
<accession>A0A1A5IHE8</accession>
<organism evidence="2 3">
    <name type="scientific">Rhizobium loti</name>
    <name type="common">Mesorhizobium loti</name>
    <dbReference type="NCBI Taxonomy" id="381"/>
    <lineage>
        <taxon>Bacteria</taxon>
        <taxon>Pseudomonadati</taxon>
        <taxon>Pseudomonadota</taxon>
        <taxon>Alphaproteobacteria</taxon>
        <taxon>Hyphomicrobiales</taxon>
        <taxon>Phyllobacteriaceae</taxon>
        <taxon>Mesorhizobium</taxon>
    </lineage>
</organism>
<comment type="caution">
    <text evidence="2">The sequence shown here is derived from an EMBL/GenBank/DDBJ whole genome shotgun (WGS) entry which is preliminary data.</text>
</comment>
<reference evidence="3" key="1">
    <citation type="submission" date="2016-06" db="EMBL/GenBank/DDBJ databases">
        <title>NZP2037 Pacbio-Illumina hybrid assembly.</title>
        <authorList>
            <person name="Ramsay J.P."/>
        </authorList>
    </citation>
    <scope>NUCLEOTIDE SEQUENCE [LARGE SCALE GENOMIC DNA]</scope>
    <source>
        <strain evidence="3">R7ANS::ICEMlSym2042</strain>
    </source>
</reference>
<proteinExistence type="predicted"/>
<sequence>MADTNKSDTPAIDDIQKTLEKQIAELRKEITKINKSISARGAEMLDDASEQASDFYETASARASRTAQQLRSQAQAVSDVARENPGTTTAVIGVIGLLGFLAGIAVGQSMNNDTSRRWY</sequence>
<dbReference type="EMBL" id="LZTJ01000006">
    <property type="protein sequence ID" value="OBP78649.1"/>
    <property type="molecule type" value="Genomic_DNA"/>
</dbReference>
<evidence type="ECO:0000256" key="1">
    <source>
        <dbReference type="SAM" id="Phobius"/>
    </source>
</evidence>
<evidence type="ECO:0000313" key="2">
    <source>
        <dbReference type="EMBL" id="OBP78649.1"/>
    </source>
</evidence>
<name>A0A1A5IHE8_RHILI</name>
<gene>
    <name evidence="2" type="ORF">BAE39_29580</name>
</gene>
<dbReference type="Gene3D" id="1.20.120.20">
    <property type="entry name" value="Apolipoprotein"/>
    <property type="match status" value="1"/>
</dbReference>
<keyword evidence="1" id="KW-0812">Transmembrane</keyword>
<evidence type="ECO:0000313" key="3">
    <source>
        <dbReference type="Proteomes" id="UP000093748"/>
    </source>
</evidence>
<dbReference type="AlphaFoldDB" id="A0A1A5IHE8"/>
<feature type="transmembrane region" description="Helical" evidence="1">
    <location>
        <begin position="88"/>
        <end position="107"/>
    </location>
</feature>
<dbReference type="GeneID" id="66683761"/>